<comment type="catalytic activity">
    <reaction evidence="1">
        <text>a 4-O-methyl-thymidine in DNA + L-cysteinyl-[protein] = a thymidine in DNA + S-methyl-L-cysteinyl-[protein]</text>
        <dbReference type="Rhea" id="RHEA:53428"/>
        <dbReference type="Rhea" id="RHEA-COMP:10131"/>
        <dbReference type="Rhea" id="RHEA-COMP:10132"/>
        <dbReference type="Rhea" id="RHEA-COMP:13555"/>
        <dbReference type="Rhea" id="RHEA-COMP:13556"/>
        <dbReference type="ChEBI" id="CHEBI:29950"/>
        <dbReference type="ChEBI" id="CHEBI:82612"/>
        <dbReference type="ChEBI" id="CHEBI:137386"/>
        <dbReference type="ChEBI" id="CHEBI:137387"/>
        <dbReference type="EC" id="2.1.1.63"/>
    </reaction>
</comment>
<dbReference type="InterPro" id="IPR014048">
    <property type="entry name" value="MethylDNA_cys_MeTrfase_DNA-bd"/>
</dbReference>
<dbReference type="PANTHER" id="PTHR10815">
    <property type="entry name" value="METHYLATED-DNA--PROTEIN-CYSTEINE METHYLTRANSFERASE"/>
    <property type="match status" value="1"/>
</dbReference>
<evidence type="ECO:0000313" key="12">
    <source>
        <dbReference type="Proteomes" id="UP000198744"/>
    </source>
</evidence>
<dbReference type="SUPFAM" id="SSF53335">
    <property type="entry name" value="S-adenosyl-L-methionine-dependent methyltransferases"/>
    <property type="match status" value="1"/>
</dbReference>
<dbReference type="InterPro" id="IPR036217">
    <property type="entry name" value="MethylDNA_cys_MeTrfase_DNAb"/>
</dbReference>
<dbReference type="InterPro" id="IPR029063">
    <property type="entry name" value="SAM-dependent_MTases_sf"/>
</dbReference>
<dbReference type="CDD" id="cd06445">
    <property type="entry name" value="ATase"/>
    <property type="match status" value="1"/>
</dbReference>
<dbReference type="Gene3D" id="3.40.50.150">
    <property type="entry name" value="Vaccinia Virus protein VP39"/>
    <property type="match status" value="1"/>
</dbReference>
<dbReference type="NCBIfam" id="TIGR00589">
    <property type="entry name" value="ogt"/>
    <property type="match status" value="1"/>
</dbReference>
<dbReference type="InterPro" id="IPR036388">
    <property type="entry name" value="WH-like_DNA-bd_sf"/>
</dbReference>
<dbReference type="RefSeq" id="WP_093882815.1">
    <property type="nucleotide sequence ID" value="NZ_FOBS01000006.1"/>
</dbReference>
<evidence type="ECO:0000256" key="8">
    <source>
        <dbReference type="ARBA" id="ARBA00049348"/>
    </source>
</evidence>
<dbReference type="GO" id="GO:0006281">
    <property type="term" value="P:DNA repair"/>
    <property type="evidence" value="ECO:0007669"/>
    <property type="project" value="UniProtKB-KW"/>
</dbReference>
<evidence type="ECO:0000256" key="5">
    <source>
        <dbReference type="ARBA" id="ARBA00022679"/>
    </source>
</evidence>
<keyword evidence="5 11" id="KW-0808">Transferase</keyword>
<dbReference type="PANTHER" id="PTHR10815:SF13">
    <property type="entry name" value="METHYLATED-DNA--PROTEIN-CYSTEINE METHYLTRANSFERASE"/>
    <property type="match status" value="1"/>
</dbReference>
<evidence type="ECO:0000313" key="11">
    <source>
        <dbReference type="EMBL" id="SEM19967.1"/>
    </source>
</evidence>
<keyword evidence="12" id="KW-1185">Reference proteome</keyword>
<dbReference type="Pfam" id="PF01035">
    <property type="entry name" value="DNA_binding_1"/>
    <property type="match status" value="1"/>
</dbReference>
<evidence type="ECO:0000256" key="3">
    <source>
        <dbReference type="ARBA" id="ARBA00011918"/>
    </source>
</evidence>
<evidence type="ECO:0000256" key="6">
    <source>
        <dbReference type="ARBA" id="ARBA00022763"/>
    </source>
</evidence>
<dbReference type="InterPro" id="IPR001497">
    <property type="entry name" value="MethylDNA_cys_MeTrfase_AS"/>
</dbReference>
<accession>A0A1H7WGG2</accession>
<dbReference type="OrthoDB" id="9804312at2"/>
<dbReference type="CDD" id="cd02440">
    <property type="entry name" value="AdoMet_MTases"/>
    <property type="match status" value="1"/>
</dbReference>
<keyword evidence="7" id="KW-0234">DNA repair</keyword>
<dbReference type="STRING" id="43775.SAMN04489760_106113"/>
<protein>
    <recommendedName>
        <fullName evidence="3">methylated-DNA--[protein]-cysteine S-methyltransferase</fullName>
        <ecNumber evidence="3">2.1.1.63</ecNumber>
    </recommendedName>
</protein>
<dbReference type="EC" id="2.1.1.63" evidence="3"/>
<evidence type="ECO:0000259" key="9">
    <source>
        <dbReference type="Pfam" id="PF01035"/>
    </source>
</evidence>
<organism evidence="11 12">
    <name type="scientific">Syntrophus gentianae</name>
    <dbReference type="NCBI Taxonomy" id="43775"/>
    <lineage>
        <taxon>Bacteria</taxon>
        <taxon>Pseudomonadati</taxon>
        <taxon>Thermodesulfobacteriota</taxon>
        <taxon>Syntrophia</taxon>
        <taxon>Syntrophales</taxon>
        <taxon>Syntrophaceae</taxon>
        <taxon>Syntrophus</taxon>
    </lineage>
</organism>
<evidence type="ECO:0000256" key="4">
    <source>
        <dbReference type="ARBA" id="ARBA00022603"/>
    </source>
</evidence>
<feature type="domain" description="Methylated-DNA-[protein]-cysteine S-methyltransferase DNA binding" evidence="9">
    <location>
        <begin position="95"/>
        <end position="175"/>
    </location>
</feature>
<keyword evidence="4 11" id="KW-0489">Methyltransferase</keyword>
<dbReference type="InterPro" id="IPR041698">
    <property type="entry name" value="Methyltransf_25"/>
</dbReference>
<comment type="catalytic activity">
    <reaction evidence="8">
        <text>a 6-O-methyl-2'-deoxyguanosine in DNA + L-cysteinyl-[protein] = S-methyl-L-cysteinyl-[protein] + a 2'-deoxyguanosine in DNA</text>
        <dbReference type="Rhea" id="RHEA:24000"/>
        <dbReference type="Rhea" id="RHEA-COMP:10131"/>
        <dbReference type="Rhea" id="RHEA-COMP:10132"/>
        <dbReference type="Rhea" id="RHEA-COMP:11367"/>
        <dbReference type="Rhea" id="RHEA-COMP:11368"/>
        <dbReference type="ChEBI" id="CHEBI:29950"/>
        <dbReference type="ChEBI" id="CHEBI:82612"/>
        <dbReference type="ChEBI" id="CHEBI:85445"/>
        <dbReference type="ChEBI" id="CHEBI:85448"/>
        <dbReference type="EC" id="2.1.1.63"/>
    </reaction>
</comment>
<evidence type="ECO:0000256" key="1">
    <source>
        <dbReference type="ARBA" id="ARBA00001286"/>
    </source>
</evidence>
<dbReference type="Proteomes" id="UP000198744">
    <property type="component" value="Unassembled WGS sequence"/>
</dbReference>
<gene>
    <name evidence="11" type="ORF">SAMN04489760_106113</name>
</gene>
<dbReference type="GO" id="GO:0003908">
    <property type="term" value="F:methylated-DNA-[protein]-cysteine S-methyltransferase activity"/>
    <property type="evidence" value="ECO:0007669"/>
    <property type="project" value="UniProtKB-EC"/>
</dbReference>
<evidence type="ECO:0000256" key="7">
    <source>
        <dbReference type="ARBA" id="ARBA00023204"/>
    </source>
</evidence>
<evidence type="ECO:0000259" key="10">
    <source>
        <dbReference type="Pfam" id="PF13649"/>
    </source>
</evidence>
<dbReference type="AlphaFoldDB" id="A0A1H7WGG2"/>
<comment type="similarity">
    <text evidence="2">Belongs to the MGMT family.</text>
</comment>
<keyword evidence="6" id="KW-0227">DNA damage</keyword>
<reference evidence="11 12" key="1">
    <citation type="submission" date="2016-10" db="EMBL/GenBank/DDBJ databases">
        <authorList>
            <person name="de Groot N.N."/>
        </authorList>
    </citation>
    <scope>NUCLEOTIDE SEQUENCE [LARGE SCALE GENOMIC DNA]</scope>
    <source>
        <strain evidence="11 12">DSM 8423</strain>
    </source>
</reference>
<dbReference type="PROSITE" id="PS00374">
    <property type="entry name" value="MGMT"/>
    <property type="match status" value="1"/>
</dbReference>
<dbReference type="GO" id="GO:0032259">
    <property type="term" value="P:methylation"/>
    <property type="evidence" value="ECO:0007669"/>
    <property type="project" value="UniProtKB-KW"/>
</dbReference>
<dbReference type="FunFam" id="1.10.10.10:FF:000214">
    <property type="entry name" value="Methylated-DNA--protein-cysteine methyltransferase"/>
    <property type="match status" value="1"/>
</dbReference>
<dbReference type="SUPFAM" id="SSF46767">
    <property type="entry name" value="Methylated DNA-protein cysteine methyltransferase, C-terminal domain"/>
    <property type="match status" value="1"/>
</dbReference>
<evidence type="ECO:0000256" key="2">
    <source>
        <dbReference type="ARBA" id="ARBA00008711"/>
    </source>
</evidence>
<dbReference type="EMBL" id="FOBS01000006">
    <property type="protein sequence ID" value="SEM19967.1"/>
    <property type="molecule type" value="Genomic_DNA"/>
</dbReference>
<feature type="domain" description="Methyltransferase" evidence="10">
    <location>
        <begin position="253"/>
        <end position="351"/>
    </location>
</feature>
<sequence>MKQARSISPAFCLRDTPFGPVAVLWSVYRNEPKICRVLLSHPENPAGDSVKKIFPDSELASSSTMNPVLDQIEAFLSGEDVRFSIDRLCLDLCSAFQRSVLLADYAIPRGLVSTYKLIAKHLANPKGARAVGTALANNPFPLIIPCHRVLRSDGGLGGFQYGLKMKRALLEMEGIAFRDEEHVVMQDFFYGDQSGKAERKEQRGKQSMDEMLNAQQQHWENTLSETEEMFGAEPSEPARVAAELFQKEGKKRILELGGGQGRDTLFFAGKGFSVDVLDYTEQSLTTIVKKARQSGLSDRVAAIRHDVRKPLPFRDETFDACYSHMLYCMALTTAELEQLSSEIHRVLRPDGLNLYTVRSTGDAHYGAGVSRGEDLYEVAGFIVHFFNREKIKQLAKGYDLIGIEAFEEGPLPRKLFRVTMRKRVK</sequence>
<dbReference type="Gene3D" id="1.10.10.10">
    <property type="entry name" value="Winged helix-like DNA-binding domain superfamily/Winged helix DNA-binding domain"/>
    <property type="match status" value="1"/>
</dbReference>
<proteinExistence type="inferred from homology"/>
<name>A0A1H7WGG2_9BACT</name>
<dbReference type="Pfam" id="PF13649">
    <property type="entry name" value="Methyltransf_25"/>
    <property type="match status" value="1"/>
</dbReference>